<evidence type="ECO:0000256" key="2">
    <source>
        <dbReference type="ARBA" id="ARBA00005369"/>
    </source>
</evidence>
<evidence type="ECO:0000256" key="1">
    <source>
        <dbReference type="ARBA" id="ARBA00004496"/>
    </source>
</evidence>
<comment type="catalytic activity">
    <reaction evidence="7">
        <text>[protein]-L-isoaspartate + S-adenosyl-L-methionine = [protein]-L-isoaspartate alpha-methyl ester + S-adenosyl-L-homocysteine</text>
        <dbReference type="Rhea" id="RHEA:12705"/>
        <dbReference type="Rhea" id="RHEA-COMP:12143"/>
        <dbReference type="Rhea" id="RHEA-COMP:12144"/>
        <dbReference type="ChEBI" id="CHEBI:57856"/>
        <dbReference type="ChEBI" id="CHEBI:59789"/>
        <dbReference type="ChEBI" id="CHEBI:90596"/>
        <dbReference type="ChEBI" id="CHEBI:90598"/>
        <dbReference type="EC" id="2.1.1.77"/>
    </reaction>
    <physiologicalReaction direction="left-to-right" evidence="7">
        <dbReference type="Rhea" id="RHEA:12706"/>
    </physiologicalReaction>
</comment>
<comment type="similarity">
    <text evidence="2 8">Belongs to the methyltransferase superfamily. L-isoaspartyl/D-aspartyl protein methyltransferase family.</text>
</comment>
<dbReference type="CDD" id="cd02440">
    <property type="entry name" value="AdoMet_MTases"/>
    <property type="match status" value="1"/>
</dbReference>
<organism evidence="9 10">
    <name type="scientific">Microctonus aethiopoides</name>
    <dbReference type="NCBI Taxonomy" id="144406"/>
    <lineage>
        <taxon>Eukaryota</taxon>
        <taxon>Metazoa</taxon>
        <taxon>Ecdysozoa</taxon>
        <taxon>Arthropoda</taxon>
        <taxon>Hexapoda</taxon>
        <taxon>Insecta</taxon>
        <taxon>Pterygota</taxon>
        <taxon>Neoptera</taxon>
        <taxon>Endopterygota</taxon>
        <taxon>Hymenoptera</taxon>
        <taxon>Apocrita</taxon>
        <taxon>Ichneumonoidea</taxon>
        <taxon>Braconidae</taxon>
        <taxon>Euphorinae</taxon>
        <taxon>Microctonus</taxon>
    </lineage>
</organism>
<evidence type="ECO:0000256" key="7">
    <source>
        <dbReference type="ARBA" id="ARBA00035815"/>
    </source>
</evidence>
<keyword evidence="4 8" id="KW-0489">Methyltransferase</keyword>
<dbReference type="Gene3D" id="3.40.50.150">
    <property type="entry name" value="Vaccinia Virus protein VP39"/>
    <property type="match status" value="1"/>
</dbReference>
<name>A0AA39FJH0_9HYME</name>
<dbReference type="GO" id="GO:0032259">
    <property type="term" value="P:methylation"/>
    <property type="evidence" value="ECO:0007669"/>
    <property type="project" value="UniProtKB-KW"/>
</dbReference>
<keyword evidence="3" id="KW-0963">Cytoplasm</keyword>
<dbReference type="GO" id="GO:0004719">
    <property type="term" value="F:protein-L-isoaspartate (D-aspartate) O-methyltransferase activity"/>
    <property type="evidence" value="ECO:0007669"/>
    <property type="project" value="UniProtKB-UniRule"/>
</dbReference>
<evidence type="ECO:0000256" key="4">
    <source>
        <dbReference type="ARBA" id="ARBA00022603"/>
    </source>
</evidence>
<dbReference type="PANTHER" id="PTHR11579:SF0">
    <property type="entry name" value="PROTEIN-L-ISOASPARTATE(D-ASPARTATE) O-METHYLTRANSFERASE"/>
    <property type="match status" value="1"/>
</dbReference>
<keyword evidence="6 8" id="KW-0949">S-adenosyl-L-methionine</keyword>
<evidence type="ECO:0000256" key="5">
    <source>
        <dbReference type="ARBA" id="ARBA00022679"/>
    </source>
</evidence>
<dbReference type="Proteomes" id="UP001168990">
    <property type="component" value="Unassembled WGS sequence"/>
</dbReference>
<dbReference type="SUPFAM" id="SSF53335">
    <property type="entry name" value="S-adenosyl-L-methionine-dependent methyltransferases"/>
    <property type="match status" value="1"/>
</dbReference>
<keyword evidence="10" id="KW-1185">Reference proteome</keyword>
<evidence type="ECO:0000313" key="9">
    <source>
        <dbReference type="EMBL" id="KAK0170585.1"/>
    </source>
</evidence>
<comment type="caution">
    <text evidence="9">The sequence shown here is derived from an EMBL/GenBank/DDBJ whole genome shotgun (WGS) entry which is preliminary data.</text>
</comment>
<evidence type="ECO:0000313" key="10">
    <source>
        <dbReference type="Proteomes" id="UP001168990"/>
    </source>
</evidence>
<keyword evidence="5 8" id="KW-0808">Transferase</keyword>
<dbReference type="PANTHER" id="PTHR11579">
    <property type="entry name" value="PROTEIN-L-ISOASPARTATE O-METHYLTRANSFERASE"/>
    <property type="match status" value="1"/>
</dbReference>
<reference evidence="9" key="1">
    <citation type="journal article" date="2023" name="bioRxiv">
        <title>Scaffold-level genome assemblies of two parasitoid biocontrol wasps reveal the parthenogenesis mechanism and an associated novel virus.</title>
        <authorList>
            <person name="Inwood S."/>
            <person name="Skelly J."/>
            <person name="Guhlin J."/>
            <person name="Harrop T."/>
            <person name="Goldson S."/>
            <person name="Dearden P."/>
        </authorList>
    </citation>
    <scope>NUCLEOTIDE SEQUENCE</scope>
    <source>
        <strain evidence="9">Irish</strain>
        <tissue evidence="9">Whole body</tissue>
    </source>
</reference>
<dbReference type="InterPro" id="IPR029063">
    <property type="entry name" value="SAM-dependent_MTases_sf"/>
</dbReference>
<dbReference type="PROSITE" id="PS01279">
    <property type="entry name" value="PCMT"/>
    <property type="match status" value="1"/>
</dbReference>
<evidence type="ECO:0000256" key="3">
    <source>
        <dbReference type="ARBA" id="ARBA00022490"/>
    </source>
</evidence>
<protein>
    <recommendedName>
        <fullName evidence="8">Protein-L-isoaspartate O-methyltransferase</fullName>
        <ecNumber evidence="8">2.1.1.77</ecNumber>
    </recommendedName>
</protein>
<dbReference type="NCBIfam" id="TIGR00080">
    <property type="entry name" value="pimt"/>
    <property type="match status" value="1"/>
</dbReference>
<comment type="subcellular location">
    <subcellularLocation>
        <location evidence="1">Cytoplasm</location>
    </subcellularLocation>
</comment>
<sequence>MALFGRYHAQTNDELVQYLKRSKIIKSDRVFNVMNLVDRAKYTTSRTPYDDVPHGIGYGVTISAPHMHAYALEILEDKLQNGSRALDVGSGSGYLTACMGMMLGTNGVAIGIEHIPELQAFATQNIDTNNPELLKSGRVELVVGDGREGYATRAPYDVIHVGAAAKEVPHSLIDQLAPGGRMLVPIGPENGDQTLVQIDKTSDGEIKHRSLMNVVFVPLTDKNHQYRP</sequence>
<evidence type="ECO:0000256" key="8">
    <source>
        <dbReference type="RuleBase" id="RU003802"/>
    </source>
</evidence>
<dbReference type="Pfam" id="PF01135">
    <property type="entry name" value="PCMT"/>
    <property type="match status" value="1"/>
</dbReference>
<dbReference type="FunFam" id="3.40.50.150:FF:000027">
    <property type="entry name" value="Protein-L-isoaspartate O-methyltransferase"/>
    <property type="match status" value="1"/>
</dbReference>
<dbReference type="EMBL" id="JAQQBS010000003">
    <property type="protein sequence ID" value="KAK0170585.1"/>
    <property type="molecule type" value="Genomic_DNA"/>
</dbReference>
<proteinExistence type="inferred from homology"/>
<dbReference type="InterPro" id="IPR000682">
    <property type="entry name" value="PCMT"/>
</dbReference>
<gene>
    <name evidence="9" type="ORF">PV328_008422</name>
</gene>
<dbReference type="EC" id="2.1.1.77" evidence="8"/>
<dbReference type="AlphaFoldDB" id="A0AA39FJH0"/>
<evidence type="ECO:0000256" key="6">
    <source>
        <dbReference type="ARBA" id="ARBA00022691"/>
    </source>
</evidence>
<dbReference type="GO" id="GO:0005737">
    <property type="term" value="C:cytoplasm"/>
    <property type="evidence" value="ECO:0007669"/>
    <property type="project" value="UniProtKB-SubCell"/>
</dbReference>
<accession>A0AA39FJH0</accession>
<reference evidence="9" key="2">
    <citation type="submission" date="2023-03" db="EMBL/GenBank/DDBJ databases">
        <authorList>
            <person name="Inwood S.N."/>
            <person name="Skelly J.G."/>
            <person name="Guhlin J."/>
            <person name="Harrop T.W.R."/>
            <person name="Goldson S.G."/>
            <person name="Dearden P.K."/>
        </authorList>
    </citation>
    <scope>NUCLEOTIDE SEQUENCE</scope>
    <source>
        <strain evidence="9">Irish</strain>
        <tissue evidence="9">Whole body</tissue>
    </source>
</reference>